<evidence type="ECO:0000313" key="2">
    <source>
        <dbReference type="EMBL" id="CAH1393168.1"/>
    </source>
</evidence>
<dbReference type="EMBL" id="OV725078">
    <property type="protein sequence ID" value="CAH1393168.1"/>
    <property type="molecule type" value="Genomic_DNA"/>
</dbReference>
<organism evidence="2 3">
    <name type="scientific">Nezara viridula</name>
    <name type="common">Southern green stink bug</name>
    <name type="synonym">Cimex viridulus</name>
    <dbReference type="NCBI Taxonomy" id="85310"/>
    <lineage>
        <taxon>Eukaryota</taxon>
        <taxon>Metazoa</taxon>
        <taxon>Ecdysozoa</taxon>
        <taxon>Arthropoda</taxon>
        <taxon>Hexapoda</taxon>
        <taxon>Insecta</taxon>
        <taxon>Pterygota</taxon>
        <taxon>Neoptera</taxon>
        <taxon>Paraneoptera</taxon>
        <taxon>Hemiptera</taxon>
        <taxon>Heteroptera</taxon>
        <taxon>Panheteroptera</taxon>
        <taxon>Pentatomomorpha</taxon>
        <taxon>Pentatomoidea</taxon>
        <taxon>Pentatomidae</taxon>
        <taxon>Pentatominae</taxon>
        <taxon>Nezara</taxon>
    </lineage>
</organism>
<feature type="region of interest" description="Disordered" evidence="1">
    <location>
        <begin position="180"/>
        <end position="205"/>
    </location>
</feature>
<name>A0A9P0EAP4_NEZVI</name>
<gene>
    <name evidence="2" type="ORF">NEZAVI_LOCUS3878</name>
</gene>
<sequence>MHGRFFELLNEVVDKKVGMKEVKVDTYVSSIHCKRLMECIIKRGSERQNVFADKNETNVSKTFFMDFKENSLNEEPKKEIYIGKNENAHNLSTIGTDSTWPSFADLLNQMNSTKIHHYKHHHKHRWWLHISHHLEKIKAKVRLKDDDTKRWQEERIRNFVFRKEKVSDVSIPILVISDKKQYRKKEKSEDSVQTEHTPRKIRHET</sequence>
<dbReference type="AlphaFoldDB" id="A0A9P0EAP4"/>
<evidence type="ECO:0000313" key="3">
    <source>
        <dbReference type="Proteomes" id="UP001152798"/>
    </source>
</evidence>
<accession>A0A9P0EAP4</accession>
<reference evidence="2" key="1">
    <citation type="submission" date="2022-01" db="EMBL/GenBank/DDBJ databases">
        <authorList>
            <person name="King R."/>
        </authorList>
    </citation>
    <scope>NUCLEOTIDE SEQUENCE</scope>
</reference>
<evidence type="ECO:0000256" key="1">
    <source>
        <dbReference type="SAM" id="MobiDB-lite"/>
    </source>
</evidence>
<dbReference type="Proteomes" id="UP001152798">
    <property type="component" value="Chromosome 2"/>
</dbReference>
<protein>
    <submittedName>
        <fullName evidence="2">Uncharacterized protein</fullName>
    </submittedName>
</protein>
<keyword evidence="3" id="KW-1185">Reference proteome</keyword>
<proteinExistence type="predicted"/>